<accession>A0ABS5PN60</accession>
<protein>
    <submittedName>
        <fullName evidence="2">Uncharacterized protein</fullName>
    </submittedName>
</protein>
<dbReference type="EMBL" id="JAHBCL010000012">
    <property type="protein sequence ID" value="MBS7526619.1"/>
    <property type="molecule type" value="Genomic_DNA"/>
</dbReference>
<feature type="chain" id="PRO_5046739280" evidence="1">
    <location>
        <begin position="23"/>
        <end position="1152"/>
    </location>
</feature>
<evidence type="ECO:0000313" key="2">
    <source>
        <dbReference type="EMBL" id="MBS7526619.1"/>
    </source>
</evidence>
<evidence type="ECO:0000313" key="3">
    <source>
        <dbReference type="Proteomes" id="UP000746471"/>
    </source>
</evidence>
<evidence type="ECO:0000256" key="1">
    <source>
        <dbReference type="SAM" id="SignalP"/>
    </source>
</evidence>
<sequence length="1152" mass="128444">MKKYLSMILIVALLISSVPISAADVASPLFTYAANYSGYTSFEDFIVAQSLPLKVDNFSTGKTLYINKSVYDKYGLIVYGNEKIINYDMLPAGYPHENSSAEEIYNDQKTGTTGYRYLGYSQGGQVVTNAYYPPDAPLSDKNKWIEQYSDIANAQDTWSDVTDGSLREYMTAHWIGGNGINTDPNDINTQYTVETINNTRSMGALNTYPIDGYSDSYMKTLLLTAGGWYTNFSVRTERGKYYQTWIGDGMASNARVDQWLTLNLQNNDIAVTMASDQQFVEVNTSYTAVIVPDNQFMKKEHVKQFEASISKDGSVIDSSEAEFSVLRKTVNRTVRINRSELAVGTQEVEISGSYVLDTVFKSDPKKSGNLTRKVIVTVEEPAVPTASCLVTANPRYKTSSGSDVDVSITADISLYKVTTANVANIAVWLDGECQYASVINPTVTFHRTIDGAPFVDNPDKRIKQPWNVTVSVTLKDGRVLEASGDDMTVVVGEPKPPEVKVNAPKTAKVGDTKGITVRGSSVTGALDYLILNDGSADIVVEHPTDGYLNTQYEFTREGEQTFTGVAIDTLGYSGYGEDTTMVLPPTVDAVIHTEGQLKPYRKITVSSMQSDSPDKFPIVDSQTDWWVSSGTINAASGVYSPADPDGSRKFDFGVPTAGTINMSVTLKNPLGYSGQASKTITIAPDEPPVAVMELVNKVYRNPNDANNATISVINRSYSPDGDKIGLLSVMYWYDSDNDGNYYEHPVHLVYQGANMPQVDFKVSSVGKYMIRTRVDETYTAMSGMTPVYLYDTTYDGYFDEKHVVEVDNIAPSVNAQVTNDNEPVTINYFNINGYTTDAYIQSQFASQLTPILNSNGYATLALETHDVASVEKTRTTTAIGAPVESTINYYSVGKYIPEINMIEGARVLYYLNANRTGIARTFRYVNYERVKEKNTGDREWKQNVGREHYYYNLSDKQIMVYAYVNDNDVGYEINGGFINFPYGTGVYVFDYYLNIANYYSSFEMIPEDVMNKFIFSDYMTDSMLYPEDDYYSYASSGVRTNKRFGYTTPTDFTSSTSDVWPINKAYKILNSYTTRERISGYNDTIYNNFWNYEWYNSLVDYINTIKANSFETLGKKVAVLAFKEPEQLLGNDDYINALASLLSTNDVLVHVI</sequence>
<gene>
    <name evidence="2" type="ORF">KHM83_08020</name>
</gene>
<organism evidence="2 3">
    <name type="scientific">Fusibacter paucivorans</name>
    <dbReference type="NCBI Taxonomy" id="76009"/>
    <lineage>
        <taxon>Bacteria</taxon>
        <taxon>Bacillati</taxon>
        <taxon>Bacillota</taxon>
        <taxon>Clostridia</taxon>
        <taxon>Eubacteriales</taxon>
        <taxon>Eubacteriales Family XII. Incertae Sedis</taxon>
        <taxon>Fusibacter</taxon>
    </lineage>
</organism>
<feature type="signal peptide" evidence="1">
    <location>
        <begin position="1"/>
        <end position="22"/>
    </location>
</feature>
<keyword evidence="3" id="KW-1185">Reference proteome</keyword>
<comment type="caution">
    <text evidence="2">The sequence shown here is derived from an EMBL/GenBank/DDBJ whole genome shotgun (WGS) entry which is preliminary data.</text>
</comment>
<name>A0ABS5PN60_9FIRM</name>
<proteinExistence type="predicted"/>
<reference evidence="2 3" key="1">
    <citation type="submission" date="2021-05" db="EMBL/GenBank/DDBJ databases">
        <title>Fusibacter ferrireducens sp. nov., an anaerobic, sulfur- and Fe-reducing bacterium isolated from the mangrove sediment.</title>
        <authorList>
            <person name="Qiu D."/>
        </authorList>
    </citation>
    <scope>NUCLEOTIDE SEQUENCE [LARGE SCALE GENOMIC DNA]</scope>
    <source>
        <strain evidence="2 3">DSM 12116</strain>
    </source>
</reference>
<dbReference type="NCBIfam" id="NF047340">
    <property type="entry name" value="Athe_2463_dom"/>
    <property type="match status" value="1"/>
</dbReference>
<dbReference type="RefSeq" id="WP_213236482.1">
    <property type="nucleotide sequence ID" value="NZ_JAHBCL010000012.1"/>
</dbReference>
<keyword evidence="1" id="KW-0732">Signal</keyword>
<dbReference type="Proteomes" id="UP000746471">
    <property type="component" value="Unassembled WGS sequence"/>
</dbReference>